<reference evidence="2 3" key="1">
    <citation type="submission" date="2021-04" db="EMBL/GenBank/DDBJ databases">
        <authorList>
            <person name="De Guttry C."/>
            <person name="Zahm M."/>
            <person name="Klopp C."/>
            <person name="Cabau C."/>
            <person name="Louis A."/>
            <person name="Berthelot C."/>
            <person name="Parey E."/>
            <person name="Roest Crollius H."/>
            <person name="Montfort J."/>
            <person name="Robinson-Rechavi M."/>
            <person name="Bucao C."/>
            <person name="Bouchez O."/>
            <person name="Gislard M."/>
            <person name="Lluch J."/>
            <person name="Milhes M."/>
            <person name="Lampietro C."/>
            <person name="Lopez Roques C."/>
            <person name="Donnadieu C."/>
            <person name="Braasch I."/>
            <person name="Desvignes T."/>
            <person name="Postlethwait J."/>
            <person name="Bobe J."/>
            <person name="Wedekind C."/>
            <person name="Guiguen Y."/>
        </authorList>
    </citation>
    <scope>NUCLEOTIDE SEQUENCE [LARGE SCALE GENOMIC DNA]</scope>
    <source>
        <strain evidence="2">Cs_M1</strain>
        <tissue evidence="2">Blood</tissue>
    </source>
</reference>
<evidence type="ECO:0000313" key="2">
    <source>
        <dbReference type="EMBL" id="KAK6312517.1"/>
    </source>
</evidence>
<dbReference type="AlphaFoldDB" id="A0AAN8R495"/>
<name>A0AAN8R495_9TELE</name>
<accession>A0AAN8R495</accession>
<sequence>MVSRRGAAEVYLRDNTCRWVRTMLTKALYVPSFPQDIFSVKAATANGASVNFRQGCNKLIHKNGTTFDIEEYDRLYYLNTNRSYCASWLEFGGLASSMSENRHVTVGFGQGSKVDSVLMGSRMTHIREAPAGQRDPGKPQSLGPRNRRLMHQSTLSLGHPQASGTSYTTTHTQSYCGWAADGQPLVFFPRDPAYPSQHAGQLDLSHTSTSQSQTHSRDIHGPKDIIPFNVLHRLGQSNWSRNREGVAMREVTNPKEPTPYWTTYRSEHRGPSPFPSPHSPTGRPTLWHQHDILTGEARNPAGPGKARRQSGERVLWAARRWETDCCALRLN</sequence>
<evidence type="ECO:0000313" key="3">
    <source>
        <dbReference type="Proteomes" id="UP001356427"/>
    </source>
</evidence>
<dbReference type="Proteomes" id="UP001356427">
    <property type="component" value="Unassembled WGS sequence"/>
</dbReference>
<feature type="compositionally biased region" description="Low complexity" evidence="1">
    <location>
        <begin position="205"/>
        <end position="214"/>
    </location>
</feature>
<protein>
    <submittedName>
        <fullName evidence="2">Uncharacterized protein</fullName>
    </submittedName>
</protein>
<evidence type="ECO:0000256" key="1">
    <source>
        <dbReference type="SAM" id="MobiDB-lite"/>
    </source>
</evidence>
<dbReference type="EMBL" id="JAGTTL010000015">
    <property type="protein sequence ID" value="KAK6312517.1"/>
    <property type="molecule type" value="Genomic_DNA"/>
</dbReference>
<keyword evidence="3" id="KW-1185">Reference proteome</keyword>
<proteinExistence type="predicted"/>
<feature type="region of interest" description="Disordered" evidence="1">
    <location>
        <begin position="192"/>
        <end position="223"/>
    </location>
</feature>
<organism evidence="2 3">
    <name type="scientific">Coregonus suidteri</name>
    <dbReference type="NCBI Taxonomy" id="861788"/>
    <lineage>
        <taxon>Eukaryota</taxon>
        <taxon>Metazoa</taxon>
        <taxon>Chordata</taxon>
        <taxon>Craniata</taxon>
        <taxon>Vertebrata</taxon>
        <taxon>Euteleostomi</taxon>
        <taxon>Actinopterygii</taxon>
        <taxon>Neopterygii</taxon>
        <taxon>Teleostei</taxon>
        <taxon>Protacanthopterygii</taxon>
        <taxon>Salmoniformes</taxon>
        <taxon>Salmonidae</taxon>
        <taxon>Coregoninae</taxon>
        <taxon>Coregonus</taxon>
    </lineage>
</organism>
<gene>
    <name evidence="2" type="ORF">J4Q44_G00181810</name>
</gene>
<comment type="caution">
    <text evidence="2">The sequence shown here is derived from an EMBL/GenBank/DDBJ whole genome shotgun (WGS) entry which is preliminary data.</text>
</comment>